<dbReference type="InterPro" id="IPR039426">
    <property type="entry name" value="TonB-dep_rcpt-like"/>
</dbReference>
<dbReference type="eggNOG" id="COG4774">
    <property type="taxonomic scope" value="Bacteria"/>
</dbReference>
<evidence type="ECO:0008006" key="18">
    <source>
        <dbReference type="Google" id="ProtNLM"/>
    </source>
</evidence>
<dbReference type="InterPro" id="IPR000531">
    <property type="entry name" value="Beta-barrel_TonB"/>
</dbReference>
<keyword evidence="9 11" id="KW-0472">Membrane</keyword>
<dbReference type="Pfam" id="PF07715">
    <property type="entry name" value="Plug"/>
    <property type="match status" value="1"/>
</dbReference>
<evidence type="ECO:0000259" key="14">
    <source>
        <dbReference type="Pfam" id="PF00593"/>
    </source>
</evidence>
<dbReference type="Proteomes" id="UP000004030">
    <property type="component" value="Unassembled WGS sequence"/>
</dbReference>
<dbReference type="EMBL" id="AGFM01000058">
    <property type="protein sequence ID" value="EHJ59238.1"/>
    <property type="molecule type" value="Genomic_DNA"/>
</dbReference>
<keyword evidence="17" id="KW-1185">Reference proteome</keyword>
<keyword evidence="8 12" id="KW-0798">TonB box</keyword>
<keyword evidence="4" id="KW-0410">Iron transport</keyword>
<dbReference type="GO" id="GO:0009279">
    <property type="term" value="C:cell outer membrane"/>
    <property type="evidence" value="ECO:0007669"/>
    <property type="project" value="UniProtKB-SubCell"/>
</dbReference>
<dbReference type="InterPro" id="IPR012910">
    <property type="entry name" value="Plug_dom"/>
</dbReference>
<dbReference type="AlphaFoldDB" id="G6EGU9"/>
<dbReference type="SUPFAM" id="SSF56935">
    <property type="entry name" value="Porins"/>
    <property type="match status" value="1"/>
</dbReference>
<evidence type="ECO:0000313" key="16">
    <source>
        <dbReference type="EMBL" id="EHJ59238.1"/>
    </source>
</evidence>
<evidence type="ECO:0000256" key="4">
    <source>
        <dbReference type="ARBA" id="ARBA00022496"/>
    </source>
</evidence>
<keyword evidence="3 11" id="KW-1134">Transmembrane beta strand</keyword>
<dbReference type="RefSeq" id="WP_007014478.1">
    <property type="nucleotide sequence ID" value="NZ_AGFM01000058.1"/>
</dbReference>
<dbReference type="PATRIC" id="fig|1088721.3.peg.3520"/>
<evidence type="ECO:0000256" key="11">
    <source>
        <dbReference type="PROSITE-ProRule" id="PRU01360"/>
    </source>
</evidence>
<feature type="signal peptide" evidence="13">
    <location>
        <begin position="1"/>
        <end position="27"/>
    </location>
</feature>
<evidence type="ECO:0000256" key="10">
    <source>
        <dbReference type="ARBA" id="ARBA00023237"/>
    </source>
</evidence>
<keyword evidence="5 11" id="KW-0812">Transmembrane</keyword>
<dbReference type="PANTHER" id="PTHR32552:SF81">
    <property type="entry name" value="TONB-DEPENDENT OUTER MEMBRANE RECEPTOR"/>
    <property type="match status" value="1"/>
</dbReference>
<organism evidence="16 17">
    <name type="scientific">Novosphingobium pentaromativorans US6-1</name>
    <dbReference type="NCBI Taxonomy" id="1088721"/>
    <lineage>
        <taxon>Bacteria</taxon>
        <taxon>Pseudomonadati</taxon>
        <taxon>Pseudomonadota</taxon>
        <taxon>Alphaproteobacteria</taxon>
        <taxon>Sphingomonadales</taxon>
        <taxon>Sphingomonadaceae</taxon>
        <taxon>Novosphingobium</taxon>
    </lineage>
</organism>
<dbReference type="PROSITE" id="PS52016">
    <property type="entry name" value="TONB_DEPENDENT_REC_3"/>
    <property type="match status" value="1"/>
</dbReference>
<keyword evidence="7" id="KW-0406">Ion transport</keyword>
<evidence type="ECO:0000256" key="7">
    <source>
        <dbReference type="ARBA" id="ARBA00023065"/>
    </source>
</evidence>
<accession>G6EGU9</accession>
<evidence type="ECO:0000256" key="12">
    <source>
        <dbReference type="RuleBase" id="RU003357"/>
    </source>
</evidence>
<keyword evidence="13" id="KW-0732">Signal</keyword>
<dbReference type="Gene3D" id="2.40.170.20">
    <property type="entry name" value="TonB-dependent receptor, beta-barrel domain"/>
    <property type="match status" value="1"/>
</dbReference>
<comment type="similarity">
    <text evidence="11 12">Belongs to the TonB-dependent receptor family.</text>
</comment>
<name>G6EGU9_9SPHN</name>
<comment type="caution">
    <text evidence="16">The sequence shown here is derived from an EMBL/GenBank/DDBJ whole genome shotgun (WGS) entry which is preliminary data.</text>
</comment>
<dbReference type="PANTHER" id="PTHR32552">
    <property type="entry name" value="FERRICHROME IRON RECEPTOR-RELATED"/>
    <property type="match status" value="1"/>
</dbReference>
<evidence type="ECO:0000256" key="5">
    <source>
        <dbReference type="ARBA" id="ARBA00022692"/>
    </source>
</evidence>
<reference evidence="16 17" key="1">
    <citation type="journal article" date="2012" name="J. Bacteriol.">
        <title>Genome sequence of benzo(a)pyrene-degrading bacterium Novosphingobium pentaromativorans US6-1.</title>
        <authorList>
            <person name="Luo Y.R."/>
            <person name="Kang S.G."/>
            <person name="Kim S.J."/>
            <person name="Kim M.R."/>
            <person name="Li N."/>
            <person name="Lee J.H."/>
            <person name="Kwon K.K."/>
        </authorList>
    </citation>
    <scope>NUCLEOTIDE SEQUENCE [LARGE SCALE GENOMIC DNA]</scope>
    <source>
        <strain evidence="16 17">US6-1</strain>
    </source>
</reference>
<keyword evidence="10 11" id="KW-0998">Cell outer membrane</keyword>
<keyword evidence="6" id="KW-0408">Iron</keyword>
<proteinExistence type="inferred from homology"/>
<evidence type="ECO:0000256" key="3">
    <source>
        <dbReference type="ARBA" id="ARBA00022452"/>
    </source>
</evidence>
<evidence type="ECO:0000256" key="1">
    <source>
        <dbReference type="ARBA" id="ARBA00004571"/>
    </source>
</evidence>
<comment type="subcellular location">
    <subcellularLocation>
        <location evidence="1 11">Cell outer membrane</location>
        <topology evidence="1 11">Multi-pass membrane protein</topology>
    </subcellularLocation>
</comment>
<dbReference type="Pfam" id="PF00593">
    <property type="entry name" value="TonB_dep_Rec_b-barrel"/>
    <property type="match status" value="1"/>
</dbReference>
<evidence type="ECO:0000256" key="13">
    <source>
        <dbReference type="SAM" id="SignalP"/>
    </source>
</evidence>
<evidence type="ECO:0000256" key="9">
    <source>
        <dbReference type="ARBA" id="ARBA00023136"/>
    </source>
</evidence>
<evidence type="ECO:0000313" key="17">
    <source>
        <dbReference type="Proteomes" id="UP000004030"/>
    </source>
</evidence>
<dbReference type="InterPro" id="IPR036942">
    <property type="entry name" value="Beta-barrel_TonB_sf"/>
</dbReference>
<feature type="domain" description="TonB-dependent receptor plug" evidence="15">
    <location>
        <begin position="55"/>
        <end position="160"/>
    </location>
</feature>
<gene>
    <name evidence="16" type="ORF">NSU_3570</name>
</gene>
<evidence type="ECO:0000256" key="6">
    <source>
        <dbReference type="ARBA" id="ARBA00023004"/>
    </source>
</evidence>
<feature type="chain" id="PRO_5003488067" description="TonB-dependent receptor" evidence="13">
    <location>
        <begin position="28"/>
        <end position="785"/>
    </location>
</feature>
<protein>
    <recommendedName>
        <fullName evidence="18">TonB-dependent receptor</fullName>
    </recommendedName>
</protein>
<evidence type="ECO:0000256" key="2">
    <source>
        <dbReference type="ARBA" id="ARBA00022448"/>
    </source>
</evidence>
<feature type="domain" description="TonB-dependent receptor-like beta-barrel" evidence="14">
    <location>
        <begin position="259"/>
        <end position="744"/>
    </location>
</feature>
<evidence type="ECO:0000259" key="15">
    <source>
        <dbReference type="Pfam" id="PF07715"/>
    </source>
</evidence>
<evidence type="ECO:0000256" key="8">
    <source>
        <dbReference type="ARBA" id="ARBA00023077"/>
    </source>
</evidence>
<dbReference type="GO" id="GO:0006826">
    <property type="term" value="P:iron ion transport"/>
    <property type="evidence" value="ECO:0007669"/>
    <property type="project" value="UniProtKB-KW"/>
</dbReference>
<sequence>MTSRPVQAGLMLTVALSSIAIASSAYAQDVGAETVSPAFSPDEIVVTARRVSESLQRTPVSMAALNSDQLRSAGIGKIADIGTVVPGLNLFYVGSPYNMVYSIRGLSRGTLGFQQPAVTTYVNDVPTSVTGTNLPTYDLEGIQVLKGPQGTLFGRNSEAGAILMNTRKPTHDFNGYVETKIGDYSWTELTGAINVPLVKDVLAVRIAGNFNRRDGYTKNLSFPGNDFNQLHDQSIRVSLLAEPTDNLRNILVFDKFSSSTNGITPVIYTYDPNSTAVPNFPPFNGFGAAEALAAQQANGPRTATSPMLLPNEIRSTSLTNTTTLDVGSVQIKNIFGYRTNLTDSYVNQSGWDMPVVTGHGYNKYKQITDELQLSGKALDGTLNYIVGLFYLDYRPDGLSAQVVAPFVLDQDSVPLAAAAYYRDKSKSAFGQIGYQLSGISSALDGLSVDAGLRYSKDKHTNCTVTGLMASDPLGESDCLAGAGTRAASKEDFWSYTFGLNYQATDDVLIYGVTRRGYRAGGLNSPRLGGTLTGLQSFRPESVTDYEIGLKSKWDLGGVPTYFNVAIFQADYKDLQYPLNTAGLNQILSGGVDGDGDPDNNPTTIAYGNVGDGRVKGIEANLSLRPTPRLQLSGGLSYLDKKITKGTFVAPTNWLNEAPFAIPTAANFATGVFYGAPDFSYNAGVNYTLPAPEAWGELVAHANVTGAGTVEYELIKVPPQARLDLRLDWNSVMGSNIDLSAFVTNATNKLAIAGPGLGTPSFAFTSVYYNEPRIFGAQMRVRFGSE</sequence>
<keyword evidence="2 11" id="KW-0813">Transport</keyword>